<proteinExistence type="predicted"/>
<evidence type="ECO:0000313" key="1">
    <source>
        <dbReference type="EMBL" id="MBL3678903.1"/>
    </source>
</evidence>
<gene>
    <name evidence="1" type="ORF">D3230_06285</name>
</gene>
<organism evidence="1 2">
    <name type="scientific">Leucobacter chromiireducens subsp. solipictus</name>
    <dbReference type="NCBI Taxonomy" id="398235"/>
    <lineage>
        <taxon>Bacteria</taxon>
        <taxon>Bacillati</taxon>
        <taxon>Actinomycetota</taxon>
        <taxon>Actinomycetes</taxon>
        <taxon>Micrococcales</taxon>
        <taxon>Microbacteriaceae</taxon>
        <taxon>Leucobacter</taxon>
    </lineage>
</organism>
<keyword evidence="2" id="KW-1185">Reference proteome</keyword>
<sequence>MRSCRNSQKLSDSLTEIWMPPEITSISNHMAGSSAKESLSEPRLDYYVVHFIEFFKQRTTGFHFGCIISRP</sequence>
<accession>A0ABS1SHZ4</accession>
<dbReference type="EMBL" id="QYAC01000003">
    <property type="protein sequence ID" value="MBL3678903.1"/>
    <property type="molecule type" value="Genomic_DNA"/>
</dbReference>
<reference evidence="1 2" key="1">
    <citation type="submission" date="2018-09" db="EMBL/GenBank/DDBJ databases">
        <title>Comparative genomics of Leucobacter spp.</title>
        <authorList>
            <person name="Reis A.C."/>
            <person name="Kolvenbach B.A."/>
            <person name="Corvini P.F.X."/>
            <person name="Nunes O.C."/>
        </authorList>
    </citation>
    <scope>NUCLEOTIDE SEQUENCE [LARGE SCALE GENOMIC DNA]</scope>
    <source>
        <strain evidence="1 2">TAN 31504</strain>
    </source>
</reference>
<name>A0ABS1SHZ4_9MICO</name>
<dbReference type="Proteomes" id="UP001645859">
    <property type="component" value="Unassembled WGS sequence"/>
</dbReference>
<protein>
    <submittedName>
        <fullName evidence="1">Uncharacterized protein</fullName>
    </submittedName>
</protein>
<evidence type="ECO:0000313" key="2">
    <source>
        <dbReference type="Proteomes" id="UP001645859"/>
    </source>
</evidence>
<comment type="caution">
    <text evidence="1">The sequence shown here is derived from an EMBL/GenBank/DDBJ whole genome shotgun (WGS) entry which is preliminary data.</text>
</comment>